<reference evidence="1 2" key="1">
    <citation type="submission" date="2016-10" db="EMBL/GenBank/DDBJ databases">
        <title>Genome sequence of Nocardia seriolae strain EM150506, isolated from Anguila japonica.</title>
        <authorList>
            <person name="Han H.-J."/>
        </authorList>
    </citation>
    <scope>NUCLEOTIDE SEQUENCE [LARGE SCALE GENOMIC DNA]</scope>
    <source>
        <strain evidence="1 2">EM150506</strain>
    </source>
</reference>
<accession>A0ABC8AYX8</accession>
<evidence type="ECO:0000313" key="2">
    <source>
        <dbReference type="Proteomes" id="UP000180166"/>
    </source>
</evidence>
<dbReference type="KEGG" id="nsr:NS506_05327"/>
<proteinExistence type="predicted"/>
<sequence length="30" mass="3421">MDRSPRSTLWIFKVFKPSPPFLLVTTVTVG</sequence>
<evidence type="ECO:0000313" key="1">
    <source>
        <dbReference type="EMBL" id="APA99373.1"/>
    </source>
</evidence>
<protein>
    <submittedName>
        <fullName evidence="1">Uncharacterized protein</fullName>
    </submittedName>
</protein>
<gene>
    <name evidence="1" type="ORF">NS506_05327</name>
</gene>
<dbReference type="AlphaFoldDB" id="A0ABC8AYX8"/>
<dbReference type="Proteomes" id="UP000180166">
    <property type="component" value="Chromosome"/>
</dbReference>
<organism evidence="1 2">
    <name type="scientific">Nocardia seriolae</name>
    <dbReference type="NCBI Taxonomy" id="37332"/>
    <lineage>
        <taxon>Bacteria</taxon>
        <taxon>Bacillati</taxon>
        <taxon>Actinomycetota</taxon>
        <taxon>Actinomycetes</taxon>
        <taxon>Mycobacteriales</taxon>
        <taxon>Nocardiaceae</taxon>
        <taxon>Nocardia</taxon>
    </lineage>
</organism>
<name>A0ABC8AYX8_9NOCA</name>
<dbReference type="EMBL" id="CP017839">
    <property type="protein sequence ID" value="APA99373.1"/>
    <property type="molecule type" value="Genomic_DNA"/>
</dbReference>